<dbReference type="Proteomes" id="UP001202180">
    <property type="component" value="Unassembled WGS sequence"/>
</dbReference>
<comment type="caution">
    <text evidence="2">The sequence shown here is derived from an EMBL/GenBank/DDBJ whole genome shotgun (WGS) entry which is preliminary data.</text>
</comment>
<dbReference type="InterPro" id="IPR011051">
    <property type="entry name" value="RmlC_Cupin_sf"/>
</dbReference>
<evidence type="ECO:0000313" key="2">
    <source>
        <dbReference type="EMBL" id="MCK8494583.1"/>
    </source>
</evidence>
<dbReference type="RefSeq" id="WP_248479092.1">
    <property type="nucleotide sequence ID" value="NZ_JALPRF010000003.1"/>
</dbReference>
<evidence type="ECO:0000313" key="3">
    <source>
        <dbReference type="Proteomes" id="UP001202180"/>
    </source>
</evidence>
<proteinExistence type="predicted"/>
<protein>
    <submittedName>
        <fullName evidence="2">Cupin domain-containing protein</fullName>
    </submittedName>
</protein>
<name>A0ABT0HQX5_9BACT</name>
<dbReference type="EMBL" id="JALPRF010000003">
    <property type="protein sequence ID" value="MCK8494583.1"/>
    <property type="molecule type" value="Genomic_DNA"/>
</dbReference>
<gene>
    <name evidence="2" type="ORF">M0L20_22130</name>
</gene>
<dbReference type="InterPro" id="IPR014710">
    <property type="entry name" value="RmlC-like_jellyroll"/>
</dbReference>
<dbReference type="Pfam" id="PF12973">
    <property type="entry name" value="Cupin_7"/>
    <property type="match status" value="1"/>
</dbReference>
<accession>A0ABT0HQX5</accession>
<dbReference type="InterPro" id="IPR025979">
    <property type="entry name" value="ChrR-like_cupin_dom"/>
</dbReference>
<reference evidence="2 3" key="1">
    <citation type="submission" date="2022-04" db="EMBL/GenBank/DDBJ databases">
        <title>Spirosoma sp. strain RP8 genome sequencing and assembly.</title>
        <authorList>
            <person name="Jung Y."/>
        </authorList>
    </citation>
    <scope>NUCLEOTIDE SEQUENCE [LARGE SCALE GENOMIC DNA]</scope>
    <source>
        <strain evidence="2 3">RP8</strain>
    </source>
</reference>
<dbReference type="Gene3D" id="2.60.120.10">
    <property type="entry name" value="Jelly Rolls"/>
    <property type="match status" value="1"/>
</dbReference>
<keyword evidence="3" id="KW-1185">Reference proteome</keyword>
<dbReference type="SUPFAM" id="SSF51182">
    <property type="entry name" value="RmlC-like cupins"/>
    <property type="match status" value="1"/>
</dbReference>
<feature type="domain" description="ChrR-like cupin" evidence="1">
    <location>
        <begin position="12"/>
        <end position="100"/>
    </location>
</feature>
<evidence type="ECO:0000259" key="1">
    <source>
        <dbReference type="Pfam" id="PF12973"/>
    </source>
</evidence>
<organism evidence="2 3">
    <name type="scientific">Spirosoma liriopis</name>
    <dbReference type="NCBI Taxonomy" id="2937440"/>
    <lineage>
        <taxon>Bacteria</taxon>
        <taxon>Pseudomonadati</taxon>
        <taxon>Bacteroidota</taxon>
        <taxon>Cytophagia</taxon>
        <taxon>Cytophagales</taxon>
        <taxon>Cytophagaceae</taxon>
        <taxon>Spirosoma</taxon>
    </lineage>
</organism>
<sequence>MLLIETKDGSTPDWHFVSEGVEKWQLRAQPGEKRVLIRIGAGKQYPVHSHSVPDEVFVVEGVYVDPQVEGGKSFGPGSYLYYPVGTEHQASSPSGCTILVWNANR</sequence>